<keyword evidence="2" id="KW-1185">Reference proteome</keyword>
<gene>
    <name evidence="1" type="ordered locus">Isova_2228</name>
</gene>
<evidence type="ECO:0000313" key="1">
    <source>
        <dbReference type="EMBL" id="AEG44948.1"/>
    </source>
</evidence>
<name>F6FQZ8_ISOV2</name>
<sequence>MPARRVRLVLMCGPAGSGKSAYARRLEADGYVRLAVDELAWEAGFRQPHPLPDDVARRLEAALRSRLERLLDAGRDVVVDSSFWSRARRDEYRAIGAAHGVETEVGFVDVPRDVALARVAARRGAGPHDVRLAPEVAAAYYDGFEVPTPEEGPLRVVPGI</sequence>
<dbReference type="EMBL" id="CP002810">
    <property type="protein sequence ID" value="AEG44948.1"/>
    <property type="molecule type" value="Genomic_DNA"/>
</dbReference>
<dbReference type="Gene3D" id="3.40.50.300">
    <property type="entry name" value="P-loop containing nucleotide triphosphate hydrolases"/>
    <property type="match status" value="1"/>
</dbReference>
<organism evidence="2">
    <name type="scientific">Isoptericola variabilis (strain 225)</name>
    <dbReference type="NCBI Taxonomy" id="743718"/>
    <lineage>
        <taxon>Bacteria</taxon>
        <taxon>Bacillati</taxon>
        <taxon>Actinomycetota</taxon>
        <taxon>Actinomycetes</taxon>
        <taxon>Micrococcales</taxon>
        <taxon>Promicromonosporaceae</taxon>
        <taxon>Isoptericola</taxon>
    </lineage>
</organism>
<accession>F6FQZ8</accession>
<dbReference type="STRING" id="743718.Isova_2228"/>
<dbReference type="SUPFAM" id="SSF52540">
    <property type="entry name" value="P-loop containing nucleoside triphosphate hydrolases"/>
    <property type="match status" value="1"/>
</dbReference>
<dbReference type="Proteomes" id="UP000009236">
    <property type="component" value="Chromosome"/>
</dbReference>
<evidence type="ECO:0000313" key="2">
    <source>
        <dbReference type="Proteomes" id="UP000009236"/>
    </source>
</evidence>
<dbReference type="eggNOG" id="COG0645">
    <property type="taxonomic scope" value="Bacteria"/>
</dbReference>
<proteinExistence type="predicted"/>
<dbReference type="RefSeq" id="WP_013839339.1">
    <property type="nucleotide sequence ID" value="NC_015588.1"/>
</dbReference>
<dbReference type="HOGENOM" id="CLU_105030_0_0_11"/>
<dbReference type="GO" id="GO:0016740">
    <property type="term" value="F:transferase activity"/>
    <property type="evidence" value="ECO:0007669"/>
    <property type="project" value="UniProtKB-KW"/>
</dbReference>
<dbReference type="KEGG" id="iva:Isova_2228"/>
<protein>
    <submittedName>
        <fullName evidence="1">Aminoglycoside phosphotransferase</fullName>
    </submittedName>
</protein>
<reference evidence="1 2" key="1">
    <citation type="submission" date="2011-05" db="EMBL/GenBank/DDBJ databases">
        <title>Complete sequence of Isoptericola variabilis 225.</title>
        <authorList>
            <consortium name="US DOE Joint Genome Institute"/>
            <person name="Lucas S."/>
            <person name="Han J."/>
            <person name="Lapidus A."/>
            <person name="Cheng J.-F."/>
            <person name="Goodwin L."/>
            <person name="Pitluck S."/>
            <person name="Peters L."/>
            <person name="Mikhailova N."/>
            <person name="Zeytun A."/>
            <person name="Han C."/>
            <person name="Tapia R."/>
            <person name="Land M."/>
            <person name="Hauser L."/>
            <person name="Kyrpides N."/>
            <person name="Ivanova N."/>
            <person name="Pagani I."/>
            <person name="Siebers A."/>
            <person name="Allgaier M."/>
            <person name="Thelen M."/>
            <person name="Hugenholtz P."/>
            <person name="Gladden J."/>
            <person name="Woyke T."/>
        </authorList>
    </citation>
    <scope>NUCLEOTIDE SEQUENCE [LARGE SCALE GENOMIC DNA]</scope>
    <source>
        <strain evidence="2">225</strain>
    </source>
</reference>
<dbReference type="InterPro" id="IPR027417">
    <property type="entry name" value="P-loop_NTPase"/>
</dbReference>
<keyword evidence="1" id="KW-0808">Transferase</keyword>
<dbReference type="Pfam" id="PF13671">
    <property type="entry name" value="AAA_33"/>
    <property type="match status" value="1"/>
</dbReference>
<dbReference type="AlphaFoldDB" id="F6FQZ8"/>